<dbReference type="Proteomes" id="UP000821837">
    <property type="component" value="Unassembled WGS sequence"/>
</dbReference>
<reference evidence="2" key="1">
    <citation type="journal article" date="2020" name="Cell">
        <title>Large-Scale Comparative Analyses of Tick Genomes Elucidate Their Genetic Diversity and Vector Capacities.</title>
        <authorList>
            <consortium name="Tick Genome and Microbiome Consortium (TIGMIC)"/>
            <person name="Jia N."/>
            <person name="Wang J."/>
            <person name="Shi W."/>
            <person name="Du L."/>
            <person name="Sun Y."/>
            <person name="Zhan W."/>
            <person name="Jiang J.F."/>
            <person name="Wang Q."/>
            <person name="Zhang B."/>
            <person name="Ji P."/>
            <person name="Bell-Sakyi L."/>
            <person name="Cui X.M."/>
            <person name="Yuan T.T."/>
            <person name="Jiang B.G."/>
            <person name="Yang W.F."/>
            <person name="Lam T.T."/>
            <person name="Chang Q.C."/>
            <person name="Ding S.J."/>
            <person name="Wang X.J."/>
            <person name="Zhu J.G."/>
            <person name="Ruan X.D."/>
            <person name="Zhao L."/>
            <person name="Wei J.T."/>
            <person name="Ye R.Z."/>
            <person name="Que T.C."/>
            <person name="Du C.H."/>
            <person name="Zhou Y.H."/>
            <person name="Cheng J.X."/>
            <person name="Dai P.F."/>
            <person name="Guo W.B."/>
            <person name="Han X.H."/>
            <person name="Huang E.J."/>
            <person name="Li L.F."/>
            <person name="Wei W."/>
            <person name="Gao Y.C."/>
            <person name="Liu J.Z."/>
            <person name="Shao H.Z."/>
            <person name="Wang X."/>
            <person name="Wang C.C."/>
            <person name="Yang T.C."/>
            <person name="Huo Q.B."/>
            <person name="Li W."/>
            <person name="Chen H.Y."/>
            <person name="Chen S.E."/>
            <person name="Zhou L.G."/>
            <person name="Ni X.B."/>
            <person name="Tian J.H."/>
            <person name="Sheng Y."/>
            <person name="Liu T."/>
            <person name="Pan Y.S."/>
            <person name="Xia L.Y."/>
            <person name="Li J."/>
            <person name="Zhao F."/>
            <person name="Cao W.C."/>
        </authorList>
    </citation>
    <scope>NUCLEOTIDE SEQUENCE</scope>
    <source>
        <strain evidence="2">Rsan-2018</strain>
    </source>
</reference>
<accession>A0A9D4PB03</accession>
<protein>
    <submittedName>
        <fullName evidence="2">Uncharacterized protein</fullName>
    </submittedName>
</protein>
<dbReference type="AlphaFoldDB" id="A0A9D4PB03"/>
<feature type="region of interest" description="Disordered" evidence="1">
    <location>
        <begin position="73"/>
        <end position="160"/>
    </location>
</feature>
<reference evidence="2" key="2">
    <citation type="submission" date="2021-09" db="EMBL/GenBank/DDBJ databases">
        <authorList>
            <person name="Jia N."/>
            <person name="Wang J."/>
            <person name="Shi W."/>
            <person name="Du L."/>
            <person name="Sun Y."/>
            <person name="Zhan W."/>
            <person name="Jiang J."/>
            <person name="Wang Q."/>
            <person name="Zhang B."/>
            <person name="Ji P."/>
            <person name="Sakyi L.B."/>
            <person name="Cui X."/>
            <person name="Yuan T."/>
            <person name="Jiang B."/>
            <person name="Yang W."/>
            <person name="Lam T.T.-Y."/>
            <person name="Chang Q."/>
            <person name="Ding S."/>
            <person name="Wang X."/>
            <person name="Zhu J."/>
            <person name="Ruan X."/>
            <person name="Zhao L."/>
            <person name="Wei J."/>
            <person name="Que T."/>
            <person name="Du C."/>
            <person name="Cheng J."/>
            <person name="Dai P."/>
            <person name="Han X."/>
            <person name="Huang E."/>
            <person name="Gao Y."/>
            <person name="Liu J."/>
            <person name="Shao H."/>
            <person name="Ye R."/>
            <person name="Li L."/>
            <person name="Wei W."/>
            <person name="Wang X."/>
            <person name="Wang C."/>
            <person name="Huo Q."/>
            <person name="Li W."/>
            <person name="Guo W."/>
            <person name="Chen H."/>
            <person name="Chen S."/>
            <person name="Zhou L."/>
            <person name="Zhou L."/>
            <person name="Ni X."/>
            <person name="Tian J."/>
            <person name="Zhou Y."/>
            <person name="Sheng Y."/>
            <person name="Liu T."/>
            <person name="Pan Y."/>
            <person name="Xia L."/>
            <person name="Li J."/>
            <person name="Zhao F."/>
            <person name="Cao W."/>
        </authorList>
    </citation>
    <scope>NUCLEOTIDE SEQUENCE</scope>
    <source>
        <strain evidence="2">Rsan-2018</strain>
        <tissue evidence="2">Larvae</tissue>
    </source>
</reference>
<evidence type="ECO:0000313" key="2">
    <source>
        <dbReference type="EMBL" id="KAH7935495.1"/>
    </source>
</evidence>
<dbReference type="EMBL" id="JABSTV010001255">
    <property type="protein sequence ID" value="KAH7935495.1"/>
    <property type="molecule type" value="Genomic_DNA"/>
</dbReference>
<keyword evidence="3" id="KW-1185">Reference proteome</keyword>
<name>A0A9D4PB03_RHISA</name>
<comment type="caution">
    <text evidence="2">The sequence shown here is derived from an EMBL/GenBank/DDBJ whole genome shotgun (WGS) entry which is preliminary data.</text>
</comment>
<feature type="compositionally biased region" description="Basic and acidic residues" evidence="1">
    <location>
        <begin position="73"/>
        <end position="102"/>
    </location>
</feature>
<feature type="compositionally biased region" description="Polar residues" evidence="1">
    <location>
        <begin position="122"/>
        <end position="132"/>
    </location>
</feature>
<evidence type="ECO:0000313" key="3">
    <source>
        <dbReference type="Proteomes" id="UP000821837"/>
    </source>
</evidence>
<proteinExistence type="predicted"/>
<sequence>MIGPLESCFKDAACGPHCLTFGNRQQCRDDVGRIKKHSWSRKGTVIALAGPRCYFVKTADNRMLRRNRHRLLKTKEYLHHEPSEHEMSDNSNEETNRSREAHPPSANVAPPSAKMVLPPANVSPQARASRQPSPILRMSQRQVRPPERLGYTRNLQQISE</sequence>
<organism evidence="2 3">
    <name type="scientific">Rhipicephalus sanguineus</name>
    <name type="common">Brown dog tick</name>
    <name type="synonym">Ixodes sanguineus</name>
    <dbReference type="NCBI Taxonomy" id="34632"/>
    <lineage>
        <taxon>Eukaryota</taxon>
        <taxon>Metazoa</taxon>
        <taxon>Ecdysozoa</taxon>
        <taxon>Arthropoda</taxon>
        <taxon>Chelicerata</taxon>
        <taxon>Arachnida</taxon>
        <taxon>Acari</taxon>
        <taxon>Parasitiformes</taxon>
        <taxon>Ixodida</taxon>
        <taxon>Ixodoidea</taxon>
        <taxon>Ixodidae</taxon>
        <taxon>Rhipicephalinae</taxon>
        <taxon>Rhipicephalus</taxon>
        <taxon>Rhipicephalus</taxon>
    </lineage>
</organism>
<evidence type="ECO:0000256" key="1">
    <source>
        <dbReference type="SAM" id="MobiDB-lite"/>
    </source>
</evidence>
<gene>
    <name evidence="2" type="ORF">HPB52_008971</name>
</gene>